<protein>
    <submittedName>
        <fullName evidence="3">DUF3131 domain-containing protein</fullName>
    </submittedName>
</protein>
<evidence type="ECO:0000259" key="2">
    <source>
        <dbReference type="Pfam" id="PF11329"/>
    </source>
</evidence>
<keyword evidence="1" id="KW-0472">Membrane</keyword>
<proteinExistence type="predicted"/>
<name>A0A3E0TLA4_9GAMM</name>
<dbReference type="Gene3D" id="1.50.10.140">
    <property type="match status" value="1"/>
</dbReference>
<gene>
    <name evidence="3" type="ORF">DXX93_01455</name>
</gene>
<evidence type="ECO:0000256" key="1">
    <source>
        <dbReference type="SAM" id="Phobius"/>
    </source>
</evidence>
<dbReference type="OrthoDB" id="9147113at2"/>
<feature type="transmembrane region" description="Helical" evidence="1">
    <location>
        <begin position="12"/>
        <end position="30"/>
    </location>
</feature>
<comment type="caution">
    <text evidence="3">The sequence shown here is derived from an EMBL/GenBank/DDBJ whole genome shotgun (WGS) entry which is preliminary data.</text>
</comment>
<sequence length="765" mass="85421">MNALKSVRGFQLTPLVFIILYCVCSMGSFSQSINVNELRQGWQLFKIKQYPQAAQVWSRKSETILEQSRGQEALRLAALAKILSAVAYEKEENYQAYQEWAIAQTFLLESNIRWPAFQRIIAQDYERELNLLNQASSGLVQLGVSLLESESQQSSLLLLEIERELSLSRYEGPEPGLSDENSQNAGSLLVVDTPIPQRSYVARPAEVAISDAPVEEADTAPASLTGENERANDINIIVQPISRAEQLPPLVATTAQSLPSTNDVEQTTLVDNGSVYEVSDDEVAVTDVRSANADELSDVSANVSASVPSFVLPEITPINSQTAALKPIFEASSEGSSDDSSNEAANTELVANVQVNASATQVNVNTAVVEQPPIPLGIRGLVSANLVENSHNRDIAQKAWQYFNHNVDSQTGLAYDTHEYPYTTMWGTGSYLSALVSSHKLGIITQETFNRRVRLVLNSLNRIPFYNQEVPNRQYRADTLSLIDMSNQVSENGSGWSAIGIGRLLIWLKIIANWYPDYTIEIERFVRRLDFTRLLKNGELNGAFHDGIAETLFNEGRFGYEQYAAMGYKLWGYKVDNALNYDTIIFKRLYEIDVPMDSRIGAHLVSDPFLLAAMEFTLIDLDFSRYTQKIYQVQKQHSLAIKQPVAQTEMSFNKTPWFAYYSILDNEKPWQVVSFDGSSHNDYSGFSTHGLFMFDAVFSDEHSSLMMRNALSLASDNFGYYAGKTYKGNIIRGLSSHTNGAILQSLLFNKLNEPFLSQDIQVAQQ</sequence>
<dbReference type="RefSeq" id="WP_116006500.1">
    <property type="nucleotide sequence ID" value="NZ_QUOU01000001.1"/>
</dbReference>
<accession>A0A3E0TLA4</accession>
<reference evidence="3 4" key="1">
    <citation type="submission" date="2018-08" db="EMBL/GenBank/DDBJ databases">
        <title>Thalassotalea euphylliae genome.</title>
        <authorList>
            <person name="Summers S."/>
            <person name="Rice S.A."/>
            <person name="Freckelton M.L."/>
            <person name="Nedved B.T."/>
            <person name="Hadfield M.G."/>
        </authorList>
    </citation>
    <scope>NUCLEOTIDE SEQUENCE [LARGE SCALE GENOMIC DNA]</scope>
    <source>
        <strain evidence="3 4">H1</strain>
    </source>
</reference>
<evidence type="ECO:0000313" key="3">
    <source>
        <dbReference type="EMBL" id="REL25339.1"/>
    </source>
</evidence>
<organism evidence="3 4">
    <name type="scientific">Thalassotalea euphylliae</name>
    <dbReference type="NCBI Taxonomy" id="1655234"/>
    <lineage>
        <taxon>Bacteria</taxon>
        <taxon>Pseudomonadati</taxon>
        <taxon>Pseudomonadota</taxon>
        <taxon>Gammaproteobacteria</taxon>
        <taxon>Alteromonadales</taxon>
        <taxon>Colwelliaceae</taxon>
        <taxon>Thalassotalea</taxon>
    </lineage>
</organism>
<dbReference type="Proteomes" id="UP000256478">
    <property type="component" value="Unassembled WGS sequence"/>
</dbReference>
<dbReference type="EMBL" id="QUOU01000001">
    <property type="protein sequence ID" value="REL25339.1"/>
    <property type="molecule type" value="Genomic_DNA"/>
</dbReference>
<feature type="domain" description="DUF3131" evidence="2">
    <location>
        <begin position="395"/>
        <end position="750"/>
    </location>
</feature>
<dbReference type="AlphaFoldDB" id="A0A3E0TLA4"/>
<keyword evidence="1" id="KW-1133">Transmembrane helix</keyword>
<keyword evidence="1" id="KW-0812">Transmembrane</keyword>
<evidence type="ECO:0000313" key="4">
    <source>
        <dbReference type="Proteomes" id="UP000256478"/>
    </source>
</evidence>
<dbReference type="InterPro" id="IPR021478">
    <property type="entry name" value="DUF3131"/>
</dbReference>
<dbReference type="Pfam" id="PF11329">
    <property type="entry name" value="DUF3131"/>
    <property type="match status" value="1"/>
</dbReference>